<dbReference type="AlphaFoldDB" id="D8KBL2"/>
<dbReference type="KEGG" id="nwa:Nwat_2917"/>
<evidence type="ECO:0000259" key="1">
    <source>
        <dbReference type="Pfam" id="PF14742"/>
    </source>
</evidence>
<proteinExistence type="predicted"/>
<evidence type="ECO:0000313" key="4">
    <source>
        <dbReference type="Proteomes" id="UP000000393"/>
    </source>
</evidence>
<dbReference type="OrthoDB" id="9802524at2"/>
<dbReference type="Pfam" id="PF14742">
    <property type="entry name" value="GDE_N_bis"/>
    <property type="match status" value="1"/>
</dbReference>
<accession>D8KBL2</accession>
<dbReference type="Pfam" id="PF22422">
    <property type="entry name" value="MGH1-like_GH"/>
    <property type="match status" value="1"/>
</dbReference>
<evidence type="ECO:0000313" key="3">
    <source>
        <dbReference type="EMBL" id="ADJ29659.1"/>
    </source>
</evidence>
<feature type="domain" description="Mannosylglycerate hydrolase MGH1-like glycoside hydrolase" evidence="2">
    <location>
        <begin position="371"/>
        <end position="597"/>
    </location>
</feature>
<dbReference type="RefSeq" id="WP_013221723.1">
    <property type="nucleotide sequence ID" value="NC_014315.1"/>
</dbReference>
<dbReference type="HOGENOM" id="CLU_019216_1_0_6"/>
<name>D8KBL2_NITWC</name>
<sequence>MLAKITVKPGRIILNDGSTFLVTSADGAIDENQAEGLFVQDTRLISHYELTLNRHRLLLLASSNITHHSALYVYTNSELETLKGILPKNCLVVSQQRDLVNCMHEDIDITNWHEEQVMFQMVLSIRSDFADIFQVKSKQLLIRGHIETTWQDGKLTVQYHSGESFHRGLIITTNNASSPPHNANGRLVFDIALEPGESWHLGLNYTALVDGKEFKPPEVYSLDHTTEAGKERNAFIEKAMRIQSSNADVVACYQQALMDIGALQIKVEDKGNQLWMPAGGIPWFMTVFGRDSLIVSLQSLSVYHQFASATVVRLAQLQANKVDDWRDAQPGKMPHELRCGELAQLHVLPYTPYYGTVDATILWIITLAAAYSWNADAGMLDECQPSLKKALDWIDNYGDFDGDGFVEYLSRSQSGARNQGWKDSGKAIIYPNGELVDPPIALCEVQGEVYKAWKEAAELYERWGEKARATQLRQKANDLYQRFNERFWMESEEFYCLGLDSHKQQIRTITSNPGQLLWTGIVPEERAHKIAQRLFQADMWCGWGIRTLSSKNRGYNPISYQRGSVWPFDNSLIAYGLKKYGYFQEANQIAEGIFTAAKYFDGGRLPEVFGGIERRPNNFPVPYIDANIPQGWSSGAIFLFINAILGLEPDAVRQRLKVYPTLPDWLPDLELTNLTVRDAKVALRFWREGEQTRWEVTHIEGELQVEANG</sequence>
<gene>
    <name evidence="3" type="ordered locus">Nwat_2917</name>
</gene>
<reference evidence="3 4" key="1">
    <citation type="submission" date="2010-06" db="EMBL/GenBank/DDBJ databases">
        <title>Complete sequence of chromosome of Nitrosococcus watsoni C-113.</title>
        <authorList>
            <consortium name="US DOE Joint Genome Institute"/>
            <person name="Lucas S."/>
            <person name="Copeland A."/>
            <person name="Lapidus A."/>
            <person name="Cheng J.-F."/>
            <person name="Bruce D."/>
            <person name="Goodwin L."/>
            <person name="Pitluck S."/>
            <person name="Malfatti S.A."/>
            <person name="Chain P.S.G."/>
            <person name="Land M."/>
            <person name="Hauser L."/>
            <person name="Kyrpides N."/>
            <person name="Ivanova N."/>
            <person name="Cambell M.A."/>
            <person name="Heidelberg J.F."/>
            <person name="Klotz M.G."/>
            <person name="Woyke T."/>
        </authorList>
    </citation>
    <scope>NUCLEOTIDE SEQUENCE [LARGE SCALE GENOMIC DNA]</scope>
    <source>
        <strain evidence="3 4">C-113</strain>
    </source>
</reference>
<organism evidence="3 4">
    <name type="scientific">Nitrosococcus watsoni (strain C-113)</name>
    <dbReference type="NCBI Taxonomy" id="105559"/>
    <lineage>
        <taxon>Bacteria</taxon>
        <taxon>Pseudomonadati</taxon>
        <taxon>Pseudomonadota</taxon>
        <taxon>Gammaproteobacteria</taxon>
        <taxon>Chromatiales</taxon>
        <taxon>Chromatiaceae</taxon>
        <taxon>Nitrosococcus</taxon>
    </lineage>
</organism>
<dbReference type="InterPro" id="IPR054491">
    <property type="entry name" value="MGH1-like_GH"/>
</dbReference>
<dbReference type="Proteomes" id="UP000000393">
    <property type="component" value="Chromosome"/>
</dbReference>
<dbReference type="InterPro" id="IPR008928">
    <property type="entry name" value="6-hairpin_glycosidase_sf"/>
</dbReference>
<dbReference type="EMBL" id="CP002086">
    <property type="protein sequence ID" value="ADJ29659.1"/>
    <property type="molecule type" value="Genomic_DNA"/>
</dbReference>
<dbReference type="SUPFAM" id="SSF48208">
    <property type="entry name" value="Six-hairpin glycosidases"/>
    <property type="match status" value="1"/>
</dbReference>
<feature type="domain" description="Putative glycogen debranching enzyme N-terminal" evidence="1">
    <location>
        <begin position="14"/>
        <end position="203"/>
    </location>
</feature>
<keyword evidence="4" id="KW-1185">Reference proteome</keyword>
<dbReference type="InterPro" id="IPR012341">
    <property type="entry name" value="6hp_glycosidase-like_sf"/>
</dbReference>
<dbReference type="STRING" id="105559.Nwat_2917"/>
<dbReference type="GO" id="GO:0005975">
    <property type="term" value="P:carbohydrate metabolic process"/>
    <property type="evidence" value="ECO:0007669"/>
    <property type="project" value="InterPro"/>
</dbReference>
<evidence type="ECO:0000259" key="2">
    <source>
        <dbReference type="Pfam" id="PF22422"/>
    </source>
</evidence>
<protein>
    <submittedName>
        <fullName evidence="3">Amylo-alpha-16-glucosidase</fullName>
    </submittedName>
</protein>
<dbReference type="Gene3D" id="1.50.10.10">
    <property type="match status" value="1"/>
</dbReference>
<dbReference type="InterPro" id="IPR032856">
    <property type="entry name" value="GDE_N_bis"/>
</dbReference>
<dbReference type="eggNOG" id="COG3408">
    <property type="taxonomic scope" value="Bacteria"/>
</dbReference>